<organism evidence="1 2">
    <name type="scientific">Daedalea quercina L-15889</name>
    <dbReference type="NCBI Taxonomy" id="1314783"/>
    <lineage>
        <taxon>Eukaryota</taxon>
        <taxon>Fungi</taxon>
        <taxon>Dikarya</taxon>
        <taxon>Basidiomycota</taxon>
        <taxon>Agaricomycotina</taxon>
        <taxon>Agaricomycetes</taxon>
        <taxon>Polyporales</taxon>
        <taxon>Fomitopsis</taxon>
    </lineage>
</organism>
<evidence type="ECO:0000313" key="1">
    <source>
        <dbReference type="EMBL" id="KZT65953.1"/>
    </source>
</evidence>
<name>A0A165MPE7_9APHY</name>
<accession>A0A165MPE7</accession>
<evidence type="ECO:0000313" key="2">
    <source>
        <dbReference type="Proteomes" id="UP000076727"/>
    </source>
</evidence>
<reference evidence="1 2" key="1">
    <citation type="journal article" date="2016" name="Mol. Biol. Evol.">
        <title>Comparative Genomics of Early-Diverging Mushroom-Forming Fungi Provides Insights into the Origins of Lignocellulose Decay Capabilities.</title>
        <authorList>
            <person name="Nagy L.G."/>
            <person name="Riley R."/>
            <person name="Tritt A."/>
            <person name="Adam C."/>
            <person name="Daum C."/>
            <person name="Floudas D."/>
            <person name="Sun H."/>
            <person name="Yadav J.S."/>
            <person name="Pangilinan J."/>
            <person name="Larsson K.H."/>
            <person name="Matsuura K."/>
            <person name="Barry K."/>
            <person name="Labutti K."/>
            <person name="Kuo R."/>
            <person name="Ohm R.A."/>
            <person name="Bhattacharya S.S."/>
            <person name="Shirouzu T."/>
            <person name="Yoshinaga Y."/>
            <person name="Martin F.M."/>
            <person name="Grigoriev I.V."/>
            <person name="Hibbett D.S."/>
        </authorList>
    </citation>
    <scope>NUCLEOTIDE SEQUENCE [LARGE SCALE GENOMIC DNA]</scope>
    <source>
        <strain evidence="1 2">L-15889</strain>
    </source>
</reference>
<dbReference type="Pfam" id="PF14223">
    <property type="entry name" value="Retrotran_gag_2"/>
    <property type="match status" value="1"/>
</dbReference>
<keyword evidence="2" id="KW-1185">Reference proteome</keyword>
<dbReference type="STRING" id="1314783.A0A165MPE7"/>
<dbReference type="AlphaFoldDB" id="A0A165MPE7"/>
<dbReference type="EMBL" id="KV429097">
    <property type="protein sequence ID" value="KZT65953.1"/>
    <property type="molecule type" value="Genomic_DNA"/>
</dbReference>
<proteinExistence type="predicted"/>
<protein>
    <submittedName>
        <fullName evidence="1">Uncharacterized protein</fullName>
    </submittedName>
</protein>
<sequence length="91" mass="10243">MSDSKPLQDQMNKIVTRLKEVIAGGIKLDESTQALILLSKVPETYQTMVSALMATVKLTKLKVETVVNKILAEESLRRSAEIARSLWSLWR</sequence>
<dbReference type="Proteomes" id="UP000076727">
    <property type="component" value="Unassembled WGS sequence"/>
</dbReference>
<gene>
    <name evidence="1" type="ORF">DAEQUDRAFT_768441</name>
</gene>